<dbReference type="OrthoDB" id="1939627at2759"/>
<dbReference type="EMBL" id="JABEZZ010000001">
    <property type="protein sequence ID" value="MBA0579014.1"/>
    <property type="molecule type" value="Genomic_DNA"/>
</dbReference>
<feature type="region of interest" description="Disordered" evidence="1">
    <location>
        <begin position="1"/>
        <end position="206"/>
    </location>
</feature>
<feature type="compositionally biased region" description="Polar residues" evidence="1">
    <location>
        <begin position="179"/>
        <end position="192"/>
    </location>
</feature>
<dbReference type="PANTHER" id="PTHR33472">
    <property type="entry name" value="OS01G0106600 PROTEIN"/>
    <property type="match status" value="1"/>
</dbReference>
<dbReference type="STRING" id="29730.A0A0D2PRY0"/>
<keyword evidence="4" id="KW-1185">Reference proteome</keyword>
<protein>
    <submittedName>
        <fullName evidence="2">Uncharacterized protein</fullName>
    </submittedName>
</protein>
<reference evidence="3" key="3">
    <citation type="submission" date="2020-04" db="EMBL/GenBank/DDBJ databases">
        <authorList>
            <person name="Grover C.E."/>
            <person name="Arick M.A. II"/>
            <person name="Thrash A."/>
            <person name="Conover J.L."/>
            <person name="Sanders W.S."/>
            <person name="Peterson D.G."/>
            <person name="Scheffler J.A."/>
            <person name="Scheffler B.E."/>
            <person name="Wendel J.F."/>
        </authorList>
    </citation>
    <scope>NUCLEOTIDE SEQUENCE</scope>
    <source>
        <strain evidence="3">8</strain>
        <tissue evidence="3">Leaf</tissue>
    </source>
</reference>
<evidence type="ECO:0000313" key="3">
    <source>
        <dbReference type="EMBL" id="MBA0579014.1"/>
    </source>
</evidence>
<dbReference type="EMBL" id="CM001740">
    <property type="protein sequence ID" value="KJB09609.1"/>
    <property type="molecule type" value="Genomic_DNA"/>
</dbReference>
<proteinExistence type="predicted"/>
<evidence type="ECO:0000256" key="1">
    <source>
        <dbReference type="SAM" id="MobiDB-lite"/>
    </source>
</evidence>
<accession>A0A0D2PRY0</accession>
<dbReference type="Proteomes" id="UP000593578">
    <property type="component" value="Unassembled WGS sequence"/>
</dbReference>
<feature type="compositionally biased region" description="Polar residues" evidence="1">
    <location>
        <begin position="84"/>
        <end position="172"/>
    </location>
</feature>
<dbReference type="KEGG" id="gra:105795711"/>
<dbReference type="PANTHER" id="PTHR33472:SF1">
    <property type="entry name" value="EXTENSIN-RELATED"/>
    <property type="match status" value="1"/>
</dbReference>
<sequence length="373" mass="39234">MSNQPAPTRPWFRLTSISRSPPQEPAPAPPRPATLGPAFRPPPTLATQPNAAASPPAAGGVSSVTTSPVGRASQPSSPADKKPTTSTMAPATAKTSSVSGSLVKTVSTTSPAKPTTTEISPAKNAPTTTPVTSSLTQKSASPVTTTSRMPSPKASTTTAVKPAIQNQIQSPKSELPTARPTSPLTLPLSQMKAQAEREKKIPAEADQKTVLVQKMIDKPKGWLFGDTRKPSSPLNGHKEPFKEGETKEKGRGNKYSSDSEDAGMRIITITGDNKGAFMKIFQSPHKNVFQGQKKANSSSGRGEAADGKMKAKRNLSKAMPTNAFINSNVQGINNSIVYSSSCTQHDPGVHLALNTKPTLGGFHVKEHTNGYNS</sequence>
<reference evidence="3 5" key="2">
    <citation type="journal article" date="2019" name="Genome Biol. Evol.">
        <title>Insights into the evolution of the New World diploid cottons (Gossypium, subgenus Houzingenia) based on genome sequencing.</title>
        <authorList>
            <person name="Grover C.E."/>
            <person name="Arick M.A. 2nd"/>
            <person name="Thrash A."/>
            <person name="Conover J.L."/>
            <person name="Sanders W.S."/>
            <person name="Peterson D.G."/>
            <person name="Frelichowski J.E."/>
            <person name="Scheffler J.A."/>
            <person name="Scheffler B.E."/>
            <person name="Wendel J.F."/>
        </authorList>
    </citation>
    <scope>NUCLEOTIDE SEQUENCE [LARGE SCALE GENOMIC DNA]</scope>
    <source>
        <strain evidence="3">8</strain>
        <tissue evidence="3">Leaf</tissue>
    </source>
</reference>
<feature type="region of interest" description="Disordered" evidence="1">
    <location>
        <begin position="221"/>
        <end position="259"/>
    </location>
</feature>
<gene>
    <name evidence="2" type="ORF">B456_001G152400</name>
    <name evidence="3" type="ORF">Gorai_021283</name>
</gene>
<dbReference type="eggNOG" id="ENOG502RZCS">
    <property type="taxonomic scope" value="Eukaryota"/>
</dbReference>
<reference evidence="2 4" key="1">
    <citation type="journal article" date="2012" name="Nature">
        <title>Repeated polyploidization of Gossypium genomes and the evolution of spinnable cotton fibres.</title>
        <authorList>
            <person name="Paterson A.H."/>
            <person name="Wendel J.F."/>
            <person name="Gundlach H."/>
            <person name="Guo H."/>
            <person name="Jenkins J."/>
            <person name="Jin D."/>
            <person name="Llewellyn D."/>
            <person name="Showmaker K.C."/>
            <person name="Shu S."/>
            <person name="Udall J."/>
            <person name="Yoo M.J."/>
            <person name="Byers R."/>
            <person name="Chen W."/>
            <person name="Doron-Faigenboim A."/>
            <person name="Duke M.V."/>
            <person name="Gong L."/>
            <person name="Grimwood J."/>
            <person name="Grover C."/>
            <person name="Grupp K."/>
            <person name="Hu G."/>
            <person name="Lee T.H."/>
            <person name="Li J."/>
            <person name="Lin L."/>
            <person name="Liu T."/>
            <person name="Marler B.S."/>
            <person name="Page J.T."/>
            <person name="Roberts A.W."/>
            <person name="Romanel E."/>
            <person name="Sanders W.S."/>
            <person name="Szadkowski E."/>
            <person name="Tan X."/>
            <person name="Tang H."/>
            <person name="Xu C."/>
            <person name="Wang J."/>
            <person name="Wang Z."/>
            <person name="Zhang D."/>
            <person name="Zhang L."/>
            <person name="Ashrafi H."/>
            <person name="Bedon F."/>
            <person name="Bowers J.E."/>
            <person name="Brubaker C.L."/>
            <person name="Chee P.W."/>
            <person name="Das S."/>
            <person name="Gingle A.R."/>
            <person name="Haigler C.H."/>
            <person name="Harker D."/>
            <person name="Hoffmann L.V."/>
            <person name="Hovav R."/>
            <person name="Jones D.C."/>
            <person name="Lemke C."/>
            <person name="Mansoor S."/>
            <person name="ur Rahman M."/>
            <person name="Rainville L.N."/>
            <person name="Rambani A."/>
            <person name="Reddy U.K."/>
            <person name="Rong J.K."/>
            <person name="Saranga Y."/>
            <person name="Scheffler B.E."/>
            <person name="Scheffler J.A."/>
            <person name="Stelly D.M."/>
            <person name="Triplett B.A."/>
            <person name="Van Deynze A."/>
            <person name="Vaslin M.F."/>
            <person name="Waghmare V.N."/>
            <person name="Walford S.A."/>
            <person name="Wright R.J."/>
            <person name="Zaki E.A."/>
            <person name="Zhang T."/>
            <person name="Dennis E.S."/>
            <person name="Mayer K.F."/>
            <person name="Peterson D.G."/>
            <person name="Rokhsar D.S."/>
            <person name="Wang X."/>
            <person name="Schmutz J."/>
        </authorList>
    </citation>
    <scope>NUCLEOTIDE SEQUENCE [LARGE SCALE GENOMIC DNA]</scope>
</reference>
<evidence type="ECO:0000313" key="4">
    <source>
        <dbReference type="Proteomes" id="UP000032304"/>
    </source>
</evidence>
<feature type="compositionally biased region" description="Low complexity" evidence="1">
    <location>
        <begin position="51"/>
        <end position="64"/>
    </location>
</feature>
<feature type="compositionally biased region" description="Pro residues" evidence="1">
    <location>
        <begin position="22"/>
        <end position="32"/>
    </location>
</feature>
<evidence type="ECO:0000313" key="5">
    <source>
        <dbReference type="Proteomes" id="UP000593578"/>
    </source>
</evidence>
<feature type="compositionally biased region" description="Basic and acidic residues" evidence="1">
    <location>
        <begin position="236"/>
        <end position="251"/>
    </location>
</feature>
<dbReference type="OMA" id="NIMEMDE"/>
<feature type="compositionally biased region" description="Polar residues" evidence="1">
    <location>
        <begin position="65"/>
        <end position="77"/>
    </location>
</feature>
<dbReference type="Proteomes" id="UP000032304">
    <property type="component" value="Chromosome 1"/>
</dbReference>
<dbReference type="Gramene" id="KJB09609">
    <property type="protein sequence ID" value="KJB09609"/>
    <property type="gene ID" value="B456_001G152400"/>
</dbReference>
<dbReference type="AlphaFoldDB" id="A0A0D2PRY0"/>
<organism evidence="2 4">
    <name type="scientific">Gossypium raimondii</name>
    <name type="common">Peruvian cotton</name>
    <name type="synonym">Gossypium klotzschianum subsp. raimondii</name>
    <dbReference type="NCBI Taxonomy" id="29730"/>
    <lineage>
        <taxon>Eukaryota</taxon>
        <taxon>Viridiplantae</taxon>
        <taxon>Streptophyta</taxon>
        <taxon>Embryophyta</taxon>
        <taxon>Tracheophyta</taxon>
        <taxon>Spermatophyta</taxon>
        <taxon>Magnoliopsida</taxon>
        <taxon>eudicotyledons</taxon>
        <taxon>Gunneridae</taxon>
        <taxon>Pentapetalae</taxon>
        <taxon>rosids</taxon>
        <taxon>malvids</taxon>
        <taxon>Malvales</taxon>
        <taxon>Malvaceae</taxon>
        <taxon>Malvoideae</taxon>
        <taxon>Gossypium</taxon>
    </lineage>
</organism>
<evidence type="ECO:0000313" key="2">
    <source>
        <dbReference type="EMBL" id="KJB09609.1"/>
    </source>
</evidence>
<name>A0A0D2PRY0_GOSRA</name>
<feature type="compositionally biased region" description="Basic and acidic residues" evidence="1">
    <location>
        <begin position="194"/>
        <end position="206"/>
    </location>
</feature>